<keyword evidence="5" id="KW-0460">Magnesium</keyword>
<dbReference type="InterPro" id="IPR036135">
    <property type="entry name" value="MoeA_linker/N_sf"/>
</dbReference>
<dbReference type="Pfam" id="PF03453">
    <property type="entry name" value="MoeA_N"/>
    <property type="match status" value="1"/>
</dbReference>
<dbReference type="InterPro" id="IPR036425">
    <property type="entry name" value="MoaB/Mog-like_dom_sf"/>
</dbReference>
<sequence length="384" mass="39612">MAREDEPGIAWEEARALAARVARPLAPVSRALNHCLGHVLARPLVALTDLPTVDTAGVDGWAVAGPGPWRVRTRKLGDRGPVTVLADGEAVEVSAGARLPAGATAVLRPEHGRLDGRVLRGVAGPGSGIRPRGVDCHAGEELLPAGTTVTPAVIGLAAAAGYDELPVVPRPSVDLVVIAGDGLTRGVPRDGVHRDALAPLLPAWLRQLRAEVPRSRRVENQVDELRAAIESSRADVILVAGRTVRGTGDPLHRLLGRMRAAVLIDGVAVRPGHPVLLARLAADRFVVGLPANPLAAVTGLLTVLAPLLGRLAGDPPARRRTVRLTAPVGGHAGFTRLVPLRDGAVLAHAGPALLGGLAQADGLAVIPPGGARSGAEVELLPLPW</sequence>
<feature type="domain" description="MoaB/Mog" evidence="6">
    <location>
        <begin position="176"/>
        <end position="308"/>
    </location>
</feature>
<comment type="catalytic activity">
    <reaction evidence="4">
        <text>adenylyl-molybdopterin + molybdate = Mo-molybdopterin + AMP + H(+)</text>
        <dbReference type="Rhea" id="RHEA:35047"/>
        <dbReference type="ChEBI" id="CHEBI:15378"/>
        <dbReference type="ChEBI" id="CHEBI:36264"/>
        <dbReference type="ChEBI" id="CHEBI:62727"/>
        <dbReference type="ChEBI" id="CHEBI:71302"/>
        <dbReference type="ChEBI" id="CHEBI:456215"/>
        <dbReference type="EC" id="2.10.1.1"/>
    </reaction>
</comment>
<dbReference type="GO" id="GO:0006777">
    <property type="term" value="P:Mo-molybdopterin cofactor biosynthetic process"/>
    <property type="evidence" value="ECO:0007669"/>
    <property type="project" value="UniProtKB-UniRule"/>
</dbReference>
<dbReference type="PATRIC" id="fig|1469144.8.peg.836"/>
<evidence type="ECO:0000256" key="3">
    <source>
        <dbReference type="ARBA" id="ARBA00022505"/>
    </source>
</evidence>
<comment type="caution">
    <text evidence="8">The sequence shown here is derived from an EMBL/GenBank/DDBJ whole genome shotgun (WGS) entry which is preliminary data.</text>
</comment>
<evidence type="ECO:0000256" key="1">
    <source>
        <dbReference type="ARBA" id="ARBA00002901"/>
    </source>
</evidence>
<proteinExistence type="inferred from homology"/>
<gene>
    <name evidence="8" type="ORF">TH66_21055</name>
</gene>
<evidence type="ECO:0000313" key="9">
    <source>
        <dbReference type="Proteomes" id="UP000070659"/>
    </source>
</evidence>
<dbReference type="Gene3D" id="2.170.190.11">
    <property type="entry name" value="Molybdopterin biosynthesis moea protein, domain 3"/>
    <property type="match status" value="1"/>
</dbReference>
<dbReference type="InterPro" id="IPR001453">
    <property type="entry name" value="MoaB/Mog_dom"/>
</dbReference>
<accession>A0A132MKL2</accession>
<protein>
    <recommendedName>
        <fullName evidence="5">Molybdopterin molybdenumtransferase</fullName>
        <ecNumber evidence="5">2.10.1.1</ecNumber>
    </recommendedName>
</protein>
<dbReference type="GO" id="GO:0046872">
    <property type="term" value="F:metal ion binding"/>
    <property type="evidence" value="ECO:0007669"/>
    <property type="project" value="UniProtKB-UniRule"/>
</dbReference>
<dbReference type="PANTHER" id="PTHR10192:SF5">
    <property type="entry name" value="GEPHYRIN"/>
    <property type="match status" value="1"/>
</dbReference>
<comment type="pathway">
    <text evidence="5">Cofactor biosynthesis; molybdopterin biosynthesis.</text>
</comment>
<dbReference type="AlphaFoldDB" id="A0A132MKL2"/>
<comment type="function">
    <text evidence="1 5">Catalyzes the insertion of molybdate into adenylated molybdopterin with the concomitant release of AMP.</text>
</comment>
<dbReference type="InterPro" id="IPR005110">
    <property type="entry name" value="MoeA_linker/N"/>
</dbReference>
<dbReference type="Pfam" id="PF00994">
    <property type="entry name" value="MoCF_biosynth"/>
    <property type="match status" value="1"/>
</dbReference>
<dbReference type="Proteomes" id="UP000070659">
    <property type="component" value="Unassembled WGS sequence"/>
</dbReference>
<keyword evidence="5" id="KW-0808">Transferase</keyword>
<dbReference type="Gene3D" id="3.90.105.10">
    <property type="entry name" value="Molybdopterin biosynthesis moea protein, domain 2"/>
    <property type="match status" value="1"/>
</dbReference>
<comment type="cofactor">
    <cofactor evidence="5">
        <name>Mg(2+)</name>
        <dbReference type="ChEBI" id="CHEBI:18420"/>
    </cofactor>
</comment>
<keyword evidence="3 5" id="KW-0500">Molybdenum</keyword>
<evidence type="ECO:0000256" key="4">
    <source>
        <dbReference type="ARBA" id="ARBA00047317"/>
    </source>
</evidence>
<dbReference type="GO" id="GO:0005829">
    <property type="term" value="C:cytosol"/>
    <property type="evidence" value="ECO:0007669"/>
    <property type="project" value="TreeGrafter"/>
</dbReference>
<name>A0A132MKL2_9ACTN</name>
<evidence type="ECO:0000259" key="7">
    <source>
        <dbReference type="Pfam" id="PF03453"/>
    </source>
</evidence>
<keyword evidence="5" id="KW-0479">Metal-binding</keyword>
<evidence type="ECO:0000256" key="5">
    <source>
        <dbReference type="RuleBase" id="RU365090"/>
    </source>
</evidence>
<reference evidence="8 9" key="1">
    <citation type="submission" date="2015-02" db="EMBL/GenBank/DDBJ databases">
        <title>Physiological reanalysis, assessment of diazotrophy, and genome sequences of multiple isolates of Streptomyces thermoautotrophicus.</title>
        <authorList>
            <person name="MacKellar D.C."/>
            <person name="Lieber L."/>
            <person name="Norman J."/>
            <person name="Bolger A."/>
            <person name="Tobin C."/>
            <person name="Murray J.W."/>
            <person name="Prell J."/>
        </authorList>
    </citation>
    <scope>NUCLEOTIDE SEQUENCE [LARGE SCALE GENOMIC DNA]</scope>
    <source>
        <strain evidence="8 9">UBT1</strain>
    </source>
</reference>
<dbReference type="InterPro" id="IPR038987">
    <property type="entry name" value="MoeA-like"/>
</dbReference>
<keyword evidence="5" id="KW-0501">Molybdenum cofactor biosynthesis</keyword>
<organism evidence="8 9">
    <name type="scientific">Carbonactinospora thermoautotrophica</name>
    <dbReference type="NCBI Taxonomy" id="1469144"/>
    <lineage>
        <taxon>Bacteria</taxon>
        <taxon>Bacillati</taxon>
        <taxon>Actinomycetota</taxon>
        <taxon>Actinomycetes</taxon>
        <taxon>Kitasatosporales</taxon>
        <taxon>Carbonactinosporaceae</taxon>
        <taxon>Carbonactinospora</taxon>
    </lineage>
</organism>
<evidence type="ECO:0000256" key="2">
    <source>
        <dbReference type="ARBA" id="ARBA00010763"/>
    </source>
</evidence>
<feature type="domain" description="MoeA N-terminal and linker" evidence="7">
    <location>
        <begin position="10"/>
        <end position="161"/>
    </location>
</feature>
<dbReference type="PANTHER" id="PTHR10192">
    <property type="entry name" value="MOLYBDOPTERIN BIOSYNTHESIS PROTEIN"/>
    <property type="match status" value="1"/>
</dbReference>
<dbReference type="Gene3D" id="3.40.980.10">
    <property type="entry name" value="MoaB/Mog-like domain"/>
    <property type="match status" value="1"/>
</dbReference>
<dbReference type="EMBL" id="JYIJ01000019">
    <property type="protein sequence ID" value="KWW98289.1"/>
    <property type="molecule type" value="Genomic_DNA"/>
</dbReference>
<dbReference type="SUPFAM" id="SSF63882">
    <property type="entry name" value="MoeA N-terminal region -like"/>
    <property type="match status" value="1"/>
</dbReference>
<evidence type="ECO:0000259" key="6">
    <source>
        <dbReference type="Pfam" id="PF00994"/>
    </source>
</evidence>
<dbReference type="GO" id="GO:0061599">
    <property type="term" value="F:molybdopterin molybdotransferase activity"/>
    <property type="evidence" value="ECO:0007669"/>
    <property type="project" value="UniProtKB-UniRule"/>
</dbReference>
<dbReference type="EC" id="2.10.1.1" evidence="5"/>
<dbReference type="SUPFAM" id="SSF53218">
    <property type="entry name" value="Molybdenum cofactor biosynthesis proteins"/>
    <property type="match status" value="1"/>
</dbReference>
<dbReference type="UniPathway" id="UPA00344"/>
<evidence type="ECO:0000313" key="8">
    <source>
        <dbReference type="EMBL" id="KWW98289.1"/>
    </source>
</evidence>
<comment type="similarity">
    <text evidence="2 5">Belongs to the MoeA family.</text>
</comment>